<dbReference type="AlphaFoldDB" id="A0A6J7KAF5"/>
<dbReference type="InterPro" id="IPR001254">
    <property type="entry name" value="Trypsin_dom"/>
</dbReference>
<organism evidence="2">
    <name type="scientific">freshwater metagenome</name>
    <dbReference type="NCBI Taxonomy" id="449393"/>
    <lineage>
        <taxon>unclassified sequences</taxon>
        <taxon>metagenomes</taxon>
        <taxon>ecological metagenomes</taxon>
    </lineage>
</organism>
<dbReference type="GO" id="GO:0004252">
    <property type="term" value="F:serine-type endopeptidase activity"/>
    <property type="evidence" value="ECO:0007669"/>
    <property type="project" value="InterPro"/>
</dbReference>
<dbReference type="InterPro" id="IPR043504">
    <property type="entry name" value="Peptidase_S1_PA_chymotrypsin"/>
</dbReference>
<name>A0A6J7KAF5_9ZZZZ</name>
<dbReference type="Pfam" id="PF00089">
    <property type="entry name" value="Trypsin"/>
    <property type="match status" value="1"/>
</dbReference>
<proteinExistence type="predicted"/>
<evidence type="ECO:0000259" key="1">
    <source>
        <dbReference type="Pfam" id="PF00089"/>
    </source>
</evidence>
<gene>
    <name evidence="2" type="ORF">UFOPK3837_00520</name>
</gene>
<evidence type="ECO:0000313" key="2">
    <source>
        <dbReference type="EMBL" id="CAB4952271.1"/>
    </source>
</evidence>
<dbReference type="SUPFAM" id="SSF50494">
    <property type="entry name" value="Trypsin-like serine proteases"/>
    <property type="match status" value="1"/>
</dbReference>
<reference evidence="2" key="1">
    <citation type="submission" date="2020-05" db="EMBL/GenBank/DDBJ databases">
        <authorList>
            <person name="Chiriac C."/>
            <person name="Salcher M."/>
            <person name="Ghai R."/>
            <person name="Kavagutti S V."/>
        </authorList>
    </citation>
    <scope>NUCLEOTIDE SEQUENCE</scope>
</reference>
<dbReference type="Gene3D" id="2.40.10.10">
    <property type="entry name" value="Trypsin-like serine proteases"/>
    <property type="match status" value="2"/>
</dbReference>
<dbReference type="EMBL" id="CAFBNO010000014">
    <property type="protein sequence ID" value="CAB4952271.1"/>
    <property type="molecule type" value="Genomic_DNA"/>
</dbReference>
<sequence length="361" mass="38326">MGETLGKLIGFVLGFFLVMGMSAPNAFAADLGIADVSTFSDSQIEALQGFSHLQVSDDGSPEAVFQSYVFTGSNETIGLSNYRVILDPAALSKNDVESITTELSGIFAGNKLATTVGPGSDYREILVECDQADSAEVHKLVRELSLSVPITFEIEPQTNQLESNVLGGWDLDGECTGAFMGYIDGQLGVLTARHCIFSWEYFAYGSTWVTGHVVSPDPELDVAFVYVMGTSNGYAKTAGDIVPPITPNGIVEPIIGGRDPRLNEQVCHFGIGSGKSCTKVILLNQKVTYTSGLTCKSLAVTQSMVSAPGDSGGPWYTNATSKTALGSHTGTFLYQGVLRSAFTVLSAANILNIDYIFAGMQ</sequence>
<dbReference type="GO" id="GO:0006508">
    <property type="term" value="P:proteolysis"/>
    <property type="evidence" value="ECO:0007669"/>
    <property type="project" value="InterPro"/>
</dbReference>
<feature type="domain" description="Peptidase S1" evidence="1">
    <location>
        <begin position="183"/>
        <end position="326"/>
    </location>
</feature>
<protein>
    <submittedName>
        <fullName evidence="2">Unannotated protein</fullName>
    </submittedName>
</protein>
<dbReference type="InterPro" id="IPR009003">
    <property type="entry name" value="Peptidase_S1_PA"/>
</dbReference>
<accession>A0A6J7KAF5</accession>